<organism evidence="1 2">
    <name type="scientific">Roseobacter cerasinus</name>
    <dbReference type="NCBI Taxonomy" id="2602289"/>
    <lineage>
        <taxon>Bacteria</taxon>
        <taxon>Pseudomonadati</taxon>
        <taxon>Pseudomonadota</taxon>
        <taxon>Alphaproteobacteria</taxon>
        <taxon>Rhodobacterales</taxon>
        <taxon>Roseobacteraceae</taxon>
        <taxon>Roseobacter</taxon>
    </lineage>
</organism>
<reference evidence="1 2" key="1">
    <citation type="submission" date="2019-12" db="EMBL/GenBank/DDBJ databases">
        <title>Roseobacter cerasinus sp. nov., isolated from seawater around aquaculture.</title>
        <authorList>
            <person name="Muramatsu S."/>
            <person name="Takabe Y."/>
            <person name="Mori K."/>
            <person name="Takaichi S."/>
            <person name="Hanada S."/>
        </authorList>
    </citation>
    <scope>NUCLEOTIDE SEQUENCE [LARGE SCALE GENOMIC DNA]</scope>
    <source>
        <strain evidence="1 2">AI77</strain>
    </source>
</reference>
<evidence type="ECO:0000313" key="2">
    <source>
        <dbReference type="Proteomes" id="UP000436522"/>
    </source>
</evidence>
<keyword evidence="2" id="KW-1185">Reference proteome</keyword>
<name>A0A640W0F8_9RHOB</name>
<dbReference type="EMBL" id="BLIV01000008">
    <property type="protein sequence ID" value="GFE51946.1"/>
    <property type="molecule type" value="Genomic_DNA"/>
</dbReference>
<comment type="caution">
    <text evidence="1">The sequence shown here is derived from an EMBL/GenBank/DDBJ whole genome shotgun (WGS) entry which is preliminary data.</text>
</comment>
<protein>
    <submittedName>
        <fullName evidence="1">Uncharacterized protein</fullName>
    </submittedName>
</protein>
<proteinExistence type="predicted"/>
<gene>
    <name evidence="1" type="ORF">So717_36990</name>
</gene>
<dbReference type="AlphaFoldDB" id="A0A640W0F8"/>
<dbReference type="RefSeq" id="WP_159980162.1">
    <property type="nucleotide sequence ID" value="NZ_BLIV01000008.1"/>
</dbReference>
<evidence type="ECO:0000313" key="1">
    <source>
        <dbReference type="EMBL" id="GFE51946.1"/>
    </source>
</evidence>
<dbReference type="Proteomes" id="UP000436522">
    <property type="component" value="Unassembled WGS sequence"/>
</dbReference>
<sequence length="136" mass="15863">MELTEEIRAKSSSWLIDWAQSQRGYHDYMPYALAELVERAKQSPDIVARLVEVIEIQTEFLDPRKPMPSSIALQKVFQEGPESLRNEIVKRADNWPERKQEDLIMFGLQKESRDAEVASWTQQLGFTRKKVVNRSV</sequence>
<accession>A0A640W0F8</accession>